<dbReference type="Proteomes" id="UP000228976">
    <property type="component" value="Unassembled WGS sequence"/>
</dbReference>
<evidence type="ECO:0000313" key="1">
    <source>
        <dbReference type="EMBL" id="OZG56049.1"/>
    </source>
</evidence>
<keyword evidence="2" id="KW-1185">Reference proteome</keyword>
<dbReference type="EMBL" id="MWWU01000002">
    <property type="protein sequence ID" value="OZG56049.1"/>
    <property type="molecule type" value="Genomic_DNA"/>
</dbReference>
<comment type="caution">
    <text evidence="1">The sequence shown here is derived from an EMBL/GenBank/DDBJ whole genome shotgun (WGS) entry which is preliminary data.</text>
</comment>
<dbReference type="RefSeq" id="WP_094689617.1">
    <property type="nucleotide sequence ID" value="NZ_JACBYZ010000001.1"/>
</dbReference>
<protein>
    <submittedName>
        <fullName evidence="1">Uncharacterized protein</fullName>
    </submittedName>
</protein>
<sequence length="84" mass="9531">MAETNSKKIIAWGHIYAATSLMNSAWEMISKAFWKSYSCGDPIGVSDRLRKLMNDAEELGIEMQLDTEQLFRNSLDDEQPTTAE</sequence>
<gene>
    <name evidence="1" type="ORF">AEAE_0537</name>
</gene>
<accession>A0A261FA69</accession>
<proteinExistence type="predicted"/>
<organism evidence="1 2">
    <name type="scientific">Aeriscardovia aeriphila</name>
    <dbReference type="NCBI Taxonomy" id="218139"/>
    <lineage>
        <taxon>Bacteria</taxon>
        <taxon>Bacillati</taxon>
        <taxon>Actinomycetota</taxon>
        <taxon>Actinomycetes</taxon>
        <taxon>Bifidobacteriales</taxon>
        <taxon>Bifidobacteriaceae</taxon>
        <taxon>Aeriscardovia</taxon>
    </lineage>
</organism>
<name>A0A261FA69_9BIFI</name>
<evidence type="ECO:0000313" key="2">
    <source>
        <dbReference type="Proteomes" id="UP000228976"/>
    </source>
</evidence>
<dbReference type="AlphaFoldDB" id="A0A261FA69"/>
<reference evidence="1 2" key="1">
    <citation type="journal article" date="2017" name="BMC Genomics">
        <title>Comparative genomic and phylogenomic analyses of the Bifidobacteriaceae family.</title>
        <authorList>
            <person name="Lugli G.A."/>
            <person name="Milani C."/>
            <person name="Turroni F."/>
            <person name="Duranti S."/>
            <person name="Mancabelli L."/>
            <person name="Mangifesta M."/>
            <person name="Ferrario C."/>
            <person name="Modesto M."/>
            <person name="Mattarelli P."/>
            <person name="Jiri K."/>
            <person name="van Sinderen D."/>
            <person name="Ventura M."/>
        </authorList>
    </citation>
    <scope>NUCLEOTIDE SEQUENCE [LARGE SCALE GENOMIC DNA]</scope>
    <source>
        <strain evidence="1 2">LMG 21773</strain>
    </source>
</reference>